<feature type="binding site" evidence="3">
    <location>
        <position position="86"/>
    </location>
    <ligand>
        <name>Zn(2+)</name>
        <dbReference type="ChEBI" id="CHEBI:29105"/>
    </ligand>
</feature>
<keyword evidence="1 3" id="KW-0479">Metal-binding</keyword>
<dbReference type="FunFam" id="2.60.11.10:FF:000004">
    <property type="entry name" value="Cytochrome c oxidase subunit 5B"/>
    <property type="match status" value="1"/>
</dbReference>
<keyword evidence="2 3" id="KW-0862">Zinc</keyword>
<dbReference type="InterPro" id="IPR036972">
    <property type="entry name" value="Cyt_c_oxidase_su5b_sf"/>
</dbReference>
<dbReference type="GO" id="GO:0005740">
    <property type="term" value="C:mitochondrial envelope"/>
    <property type="evidence" value="ECO:0007669"/>
    <property type="project" value="InterPro"/>
</dbReference>
<dbReference type="GO" id="GO:0006123">
    <property type="term" value="P:mitochondrial electron transport, cytochrome c to oxygen"/>
    <property type="evidence" value="ECO:0007669"/>
    <property type="project" value="InterPro"/>
</dbReference>
<dbReference type="Pfam" id="PF01215">
    <property type="entry name" value="COX5B"/>
    <property type="match status" value="1"/>
</dbReference>
<evidence type="ECO:0000256" key="2">
    <source>
        <dbReference type="ARBA" id="ARBA00022833"/>
    </source>
</evidence>
<protein>
    <submittedName>
        <fullName evidence="4">Mitochondrial cytochrome c oxidase subunit 5B</fullName>
    </submittedName>
</protein>
<feature type="binding site" evidence="3">
    <location>
        <position position="110"/>
    </location>
    <ligand>
        <name>Zn(2+)</name>
        <dbReference type="ChEBI" id="CHEBI:29105"/>
    </ligand>
</feature>
<dbReference type="Gene3D" id="2.60.11.10">
    <property type="entry name" value="Cytochrome c oxidase, subunit Vb"/>
    <property type="match status" value="1"/>
</dbReference>
<dbReference type="EMBL" id="KT754833">
    <property type="protein sequence ID" value="ALS04667.1"/>
    <property type="molecule type" value="mRNA"/>
</dbReference>
<dbReference type="CDD" id="cd00924">
    <property type="entry name" value="Cyt_c_Oxidase_Vb"/>
    <property type="match status" value="1"/>
</dbReference>
<reference evidence="4" key="1">
    <citation type="journal article" date="2015" name="Sci. Rep.">
        <title>Spliced leader RNA trans-splicing discovered in copepods.</title>
        <authorList>
            <person name="Yang F."/>
            <person name="Xu D."/>
            <person name="Zhuang Y."/>
            <person name="Yi X."/>
            <person name="Huang Y."/>
            <person name="Chen H."/>
            <person name="Lin S."/>
            <person name="Campbell D.A."/>
            <person name="Sturm N.R."/>
            <person name="Liu G."/>
            <person name="Zhang H."/>
        </authorList>
    </citation>
    <scope>NUCLEOTIDE SEQUENCE</scope>
</reference>
<feature type="binding site" evidence="3">
    <location>
        <position position="108"/>
    </location>
    <ligand>
        <name>Zn(2+)</name>
        <dbReference type="ChEBI" id="CHEBI:29105"/>
    </ligand>
</feature>
<feature type="binding site" evidence="3">
    <location>
        <position position="88"/>
    </location>
    <ligand>
        <name>Zn(2+)</name>
        <dbReference type="ChEBI" id="CHEBI:29105"/>
    </ligand>
</feature>
<dbReference type="SUPFAM" id="SSF57802">
    <property type="entry name" value="Rubredoxin-like"/>
    <property type="match status" value="1"/>
</dbReference>
<dbReference type="PANTHER" id="PTHR10122">
    <property type="entry name" value="CYTOCHROME C OXIDASE SUBUNIT 5B, MITOCHONDRIAL"/>
    <property type="match status" value="1"/>
</dbReference>
<evidence type="ECO:0000256" key="1">
    <source>
        <dbReference type="ARBA" id="ARBA00022723"/>
    </source>
</evidence>
<dbReference type="PROSITE" id="PS51359">
    <property type="entry name" value="COX5B_2"/>
    <property type="match status" value="1"/>
</dbReference>
<dbReference type="InterPro" id="IPR002124">
    <property type="entry name" value="Cyt_c_oxidase_su5b"/>
</dbReference>
<dbReference type="AlphaFoldDB" id="A0A0U2UFU1"/>
<dbReference type="GO" id="GO:0046872">
    <property type="term" value="F:metal ion binding"/>
    <property type="evidence" value="ECO:0007669"/>
    <property type="project" value="UniProtKB-KW"/>
</dbReference>
<organism evidence="4">
    <name type="scientific">Pseudodiaptomus poplesia</name>
    <dbReference type="NCBI Taxonomy" id="213370"/>
    <lineage>
        <taxon>Eukaryota</taxon>
        <taxon>Metazoa</taxon>
        <taxon>Ecdysozoa</taxon>
        <taxon>Arthropoda</taxon>
        <taxon>Crustacea</taxon>
        <taxon>Multicrustacea</taxon>
        <taxon>Hexanauplia</taxon>
        <taxon>Copepoda</taxon>
        <taxon>Calanoida</taxon>
        <taxon>Pseudodiaptomidae</taxon>
        <taxon>Pseudodiaptomus</taxon>
    </lineage>
</organism>
<evidence type="ECO:0000313" key="4">
    <source>
        <dbReference type="EMBL" id="ALS04667.1"/>
    </source>
</evidence>
<proteinExistence type="evidence at transcript level"/>
<dbReference type="GO" id="GO:0045277">
    <property type="term" value="C:respiratory chain complex IV"/>
    <property type="evidence" value="ECO:0007669"/>
    <property type="project" value="InterPro"/>
</dbReference>
<accession>A0A0U2UFU1</accession>
<name>A0A0U2UFU1_9MAXI</name>
<evidence type="ECO:0000256" key="3">
    <source>
        <dbReference type="PIRSR" id="PIRSR602124-1"/>
    </source>
</evidence>
<dbReference type="PANTHER" id="PTHR10122:SF0">
    <property type="entry name" value="CYTOCHROME C OXIDASE SUBUNIT 5B, ISOFORM A-RELATED"/>
    <property type="match status" value="1"/>
</dbReference>
<sequence length="129" mass="14404">MSSLVLKTRGLVSAMGSRSVHLSAACNKRTMPDPVDHATGLEKYELLAKQAGNEDPFFLKSFARGVGTKENPNIVNAMDNYRMVGCVCSEDDTSIKWMWLCEGSPKRCECGYWFKLKSHPAPDKYKLPL</sequence>